<dbReference type="Proteomes" id="UP000270468">
    <property type="component" value="Unassembled WGS sequence"/>
</dbReference>
<dbReference type="AlphaFoldDB" id="A0A3P5X1A6"/>
<organism evidence="2 3">
    <name type="scientific">Filibacter tadaridae</name>
    <dbReference type="NCBI Taxonomy" id="2483811"/>
    <lineage>
        <taxon>Bacteria</taxon>
        <taxon>Bacillati</taxon>
        <taxon>Bacillota</taxon>
        <taxon>Bacilli</taxon>
        <taxon>Bacillales</taxon>
        <taxon>Caryophanaceae</taxon>
        <taxon>Filibacter</taxon>
    </lineage>
</organism>
<keyword evidence="3" id="KW-1185">Reference proteome</keyword>
<dbReference type="EMBL" id="UXAV01000019">
    <property type="protein sequence ID" value="VDC20984.1"/>
    <property type="molecule type" value="Genomic_DNA"/>
</dbReference>
<feature type="domain" description="Putative component of 'biosynthetic module'" evidence="1">
    <location>
        <begin position="289"/>
        <end position="507"/>
    </location>
</feature>
<protein>
    <recommendedName>
        <fullName evidence="1">Putative component of 'biosynthetic module' domain-containing protein</fullName>
    </recommendedName>
</protein>
<dbReference type="RefSeq" id="WP_238988123.1">
    <property type="nucleotide sequence ID" value="NZ_CBCRXF010000012.1"/>
</dbReference>
<proteinExistence type="predicted"/>
<evidence type="ECO:0000313" key="2">
    <source>
        <dbReference type="EMBL" id="VDC20984.1"/>
    </source>
</evidence>
<feature type="domain" description="Putative component of 'biosynthetic module'" evidence="1">
    <location>
        <begin position="13"/>
        <end position="266"/>
    </location>
</feature>
<accession>A0A3P5X1A6</accession>
<sequence>MIRKPMLMTIDYTNWMTELVKPISARPNYQLETDNVQYSRVAARITGTGFDETEYLLALYKAGQAPGVHVLSESLDKKITSERFQSIQRIYDLIQEKPNLSINRFVAFLEGEQLLPRYNQDPDFNRLIRAALIEVFGLFQKKHTGAFNHPEFRRVFLDMIKWTWNHLDKWVNETPITEDIPHVIWYGDMNKSQEYFLFYLIVLGIDVVVLHPEGKDDFKEIDPENKWTVSVKYPSTMKIQPFPKEEPKRQGTVAYRASKEIDHVLHHEGSAFYKPWQFRNHLPVSVTLKTTYDEIFLLAKEKAFIRPNFSSTAEEVSIPSLFAKVSGVSTNRKEYWDKLHGLTGHSNCVTVNNFPYTQDIKANNQFHYQHALGSDGRLDSEKMMKGNWWQYGQLHDGVQKGIATAIARMCANPKMKAQPGESKEHIQLYLFTQATAIPVELLNIMQTFDYSQDVPKVVLYNTEKNGVLSKADAALLLLLNEFGLDIVLYNPPGHNDLEMYIDKKYFDHHMLDDMVFDYSFQERRKDIPIVSSFLNRLFNGRD</sequence>
<gene>
    <name evidence="2" type="ORF">FILTAD_00491</name>
</gene>
<evidence type="ECO:0000313" key="3">
    <source>
        <dbReference type="Proteomes" id="UP000270468"/>
    </source>
</evidence>
<name>A0A3P5X1A6_9BACL</name>
<dbReference type="InterPro" id="IPR025647">
    <property type="entry name" value="YceG_bac"/>
</dbReference>
<evidence type="ECO:0000259" key="1">
    <source>
        <dbReference type="Pfam" id="PF14266"/>
    </source>
</evidence>
<reference evidence="2 3" key="1">
    <citation type="submission" date="2018-11" db="EMBL/GenBank/DDBJ databases">
        <authorList>
            <person name="Criscuolo A."/>
        </authorList>
    </citation>
    <scope>NUCLEOTIDE SEQUENCE [LARGE SCALE GENOMIC DNA]</scope>
    <source>
        <strain evidence="2">ATB-66</strain>
    </source>
</reference>
<dbReference type="Pfam" id="PF14266">
    <property type="entry name" value="YceG_bac"/>
    <property type="match status" value="2"/>
</dbReference>